<dbReference type="EnsemblMetazoa" id="CJA41290a.1">
    <property type="protein sequence ID" value="CJA41290a.1"/>
    <property type="gene ID" value="WBGene00217138"/>
</dbReference>
<organism evidence="1 2">
    <name type="scientific">Caenorhabditis japonica</name>
    <dbReference type="NCBI Taxonomy" id="281687"/>
    <lineage>
        <taxon>Eukaryota</taxon>
        <taxon>Metazoa</taxon>
        <taxon>Ecdysozoa</taxon>
        <taxon>Nematoda</taxon>
        <taxon>Chromadorea</taxon>
        <taxon>Rhabditida</taxon>
        <taxon>Rhabditina</taxon>
        <taxon>Rhabditomorpha</taxon>
        <taxon>Rhabditoidea</taxon>
        <taxon>Rhabditidae</taxon>
        <taxon>Peloderinae</taxon>
        <taxon>Caenorhabditis</taxon>
    </lineage>
</organism>
<evidence type="ECO:0000313" key="2">
    <source>
        <dbReference type="Proteomes" id="UP000005237"/>
    </source>
</evidence>
<dbReference type="Pfam" id="PF06869">
    <property type="entry name" value="DUF1258"/>
    <property type="match status" value="1"/>
</dbReference>
<evidence type="ECO:0000313" key="1">
    <source>
        <dbReference type="EnsemblMetazoa" id="CJA41290a.1"/>
    </source>
</evidence>
<proteinExistence type="predicted"/>
<reference evidence="1" key="2">
    <citation type="submission" date="2022-06" db="UniProtKB">
        <authorList>
            <consortium name="EnsemblMetazoa"/>
        </authorList>
    </citation>
    <scope>IDENTIFICATION</scope>
    <source>
        <strain evidence="1">DF5081</strain>
    </source>
</reference>
<keyword evidence="2" id="KW-1185">Reference proteome</keyword>
<protein>
    <submittedName>
        <fullName evidence="1">Uncharacterized protein</fullName>
    </submittedName>
</protein>
<dbReference type="PANTHER" id="PTHR22921">
    <property type="entry name" value="PROTEIN CBG20088-RELATED"/>
    <property type="match status" value="1"/>
</dbReference>
<dbReference type="AlphaFoldDB" id="A0A8R1EQB3"/>
<dbReference type="Proteomes" id="UP000005237">
    <property type="component" value="Unassembled WGS sequence"/>
</dbReference>
<name>A0A8R1EQB3_CAEJA</name>
<sequence length="337" mass="38019">MMLVDLPTMSMQKAGNLVLQGIAEGPSNPSIFFWNSIIDEIFADVEASSFSIGSLNAKFSLVSFTADQPHFRISFGLAAFMNSTLKPTARLVIVALMLLANGMYTDAPTDQAFYVHLTAVARWGLSTASLKYMTTKCHELVSHLPAVIKLFGNPAPLSTFAFEHFYKFSLKGFNPQMTKNFTETAASRVLLHIGIRREITSRMENCPTPAIEEFVAVTPEFKKFRFAWKDPILVLQEDDILPQIKENYYYFSKCFLPFGTLMSTYKSVETVSDICFGIDENKYHCCYRYIATCVKGDDVKLLMEKIEEVPLSERFSVFRNIAFDLPSPGCTYAFNLL</sequence>
<reference evidence="2" key="1">
    <citation type="submission" date="2010-08" db="EMBL/GenBank/DDBJ databases">
        <authorList>
            <consortium name="Caenorhabditis japonica Sequencing Consortium"/>
            <person name="Wilson R.K."/>
        </authorList>
    </citation>
    <scope>NUCLEOTIDE SEQUENCE [LARGE SCALE GENOMIC DNA]</scope>
    <source>
        <strain evidence="2">DF5081</strain>
    </source>
</reference>
<dbReference type="PANTHER" id="PTHR22921:SF27">
    <property type="entry name" value="C2H2-TYPE DOMAIN-CONTAINING PROTEIN-RELATED"/>
    <property type="match status" value="1"/>
</dbReference>
<dbReference type="InterPro" id="IPR009667">
    <property type="entry name" value="DUF1258"/>
</dbReference>
<accession>A0A8R1EQB3</accession>